<protein>
    <recommendedName>
        <fullName evidence="3">Lipoprotein</fullName>
    </recommendedName>
</protein>
<dbReference type="EMBL" id="AP021876">
    <property type="protein sequence ID" value="BBO85267.1"/>
    <property type="molecule type" value="Genomic_DNA"/>
</dbReference>
<dbReference type="PROSITE" id="PS51257">
    <property type="entry name" value="PROKAR_LIPOPROTEIN"/>
    <property type="match status" value="1"/>
</dbReference>
<evidence type="ECO:0008006" key="3">
    <source>
        <dbReference type="Google" id="ProtNLM"/>
    </source>
</evidence>
<dbReference type="Proteomes" id="UP000425960">
    <property type="component" value="Chromosome"/>
</dbReference>
<sequence>MMGRCQATRQLRAVWRRVVVIGFLVLALAACTPLQSSRFEKHRADGDAVWLAGQTVDCNGSSTHCARQHLFKGVACLQLAPTAPAPATQYACAARQLHQGLTLHPAWKRPADQAYYQQQLCEALEKLHPLQSGEDADRTLEQLGQAAETLYRLEPESVAAVYYLASLRLRQAEPDLGAISAGTRLPVCNRLNRALNRVLAVMTADPERRPDWDQFAEKYDQLVFHLGVALRTAGCR</sequence>
<evidence type="ECO:0000313" key="1">
    <source>
        <dbReference type="EMBL" id="BBO85267.1"/>
    </source>
</evidence>
<proteinExistence type="predicted"/>
<dbReference type="KEGG" id="dov:DSCO28_58330"/>
<organism evidence="1 2">
    <name type="scientific">Desulfosarcina ovata subsp. sediminis</name>
    <dbReference type="NCBI Taxonomy" id="885957"/>
    <lineage>
        <taxon>Bacteria</taxon>
        <taxon>Pseudomonadati</taxon>
        <taxon>Thermodesulfobacteriota</taxon>
        <taxon>Desulfobacteria</taxon>
        <taxon>Desulfobacterales</taxon>
        <taxon>Desulfosarcinaceae</taxon>
        <taxon>Desulfosarcina</taxon>
    </lineage>
</organism>
<reference evidence="1 2" key="1">
    <citation type="submission" date="2019-11" db="EMBL/GenBank/DDBJ databases">
        <title>Comparative genomics of hydrocarbon-degrading Desulfosarcina strains.</title>
        <authorList>
            <person name="Watanabe M."/>
            <person name="Kojima H."/>
            <person name="Fukui M."/>
        </authorList>
    </citation>
    <scope>NUCLEOTIDE SEQUENCE [LARGE SCALE GENOMIC DNA]</scope>
    <source>
        <strain evidence="1 2">28bB2T</strain>
    </source>
</reference>
<accession>A0A5K7ZYB8</accession>
<gene>
    <name evidence="1" type="ORF">DSCO28_58330</name>
</gene>
<evidence type="ECO:0000313" key="2">
    <source>
        <dbReference type="Proteomes" id="UP000425960"/>
    </source>
</evidence>
<name>A0A5K7ZYB8_9BACT</name>
<dbReference type="AlphaFoldDB" id="A0A5K7ZYB8"/>
<dbReference type="RefSeq" id="WP_155324928.1">
    <property type="nucleotide sequence ID" value="NZ_AP021876.1"/>
</dbReference>